<dbReference type="Proteomes" id="UP001154282">
    <property type="component" value="Unassembled WGS sequence"/>
</dbReference>
<proteinExistence type="predicted"/>
<feature type="compositionally biased region" description="Polar residues" evidence="1">
    <location>
        <begin position="57"/>
        <end position="72"/>
    </location>
</feature>
<organism evidence="2 3">
    <name type="scientific">Linum tenue</name>
    <dbReference type="NCBI Taxonomy" id="586396"/>
    <lineage>
        <taxon>Eukaryota</taxon>
        <taxon>Viridiplantae</taxon>
        <taxon>Streptophyta</taxon>
        <taxon>Embryophyta</taxon>
        <taxon>Tracheophyta</taxon>
        <taxon>Spermatophyta</taxon>
        <taxon>Magnoliopsida</taxon>
        <taxon>eudicotyledons</taxon>
        <taxon>Gunneridae</taxon>
        <taxon>Pentapetalae</taxon>
        <taxon>rosids</taxon>
        <taxon>fabids</taxon>
        <taxon>Malpighiales</taxon>
        <taxon>Linaceae</taxon>
        <taxon>Linum</taxon>
    </lineage>
</organism>
<keyword evidence="3" id="KW-1185">Reference proteome</keyword>
<name>A0AAV0P8U2_9ROSI</name>
<dbReference type="EMBL" id="CAMGYJ010000008">
    <property type="protein sequence ID" value="CAI0467221.1"/>
    <property type="molecule type" value="Genomic_DNA"/>
</dbReference>
<accession>A0AAV0P8U2</accession>
<evidence type="ECO:0000313" key="3">
    <source>
        <dbReference type="Proteomes" id="UP001154282"/>
    </source>
</evidence>
<dbReference type="AlphaFoldDB" id="A0AAV0P8U2"/>
<evidence type="ECO:0000313" key="2">
    <source>
        <dbReference type="EMBL" id="CAI0467221.1"/>
    </source>
</evidence>
<feature type="region of interest" description="Disordered" evidence="1">
    <location>
        <begin position="1"/>
        <end position="83"/>
    </location>
</feature>
<reference evidence="2" key="1">
    <citation type="submission" date="2022-08" db="EMBL/GenBank/DDBJ databases">
        <authorList>
            <person name="Gutierrez-Valencia J."/>
        </authorList>
    </citation>
    <scope>NUCLEOTIDE SEQUENCE</scope>
</reference>
<protein>
    <submittedName>
        <fullName evidence="2">Uncharacterized protein</fullName>
    </submittedName>
</protein>
<comment type="caution">
    <text evidence="2">The sequence shown here is derived from an EMBL/GenBank/DDBJ whole genome shotgun (WGS) entry which is preliminary data.</text>
</comment>
<sequence>MKIKRSGGRERGRTCTEGYGSGRGGNGRRRSEIRTRASGSGWGPTARRRKPLWLTTAPPSGSAATRPSSIFRTSPPPPKKQCFAVGAELPHPPPLLAAQPFLGFEFDNNEPPPPPAAAEVVSRPYELEEQISSLESFLGLEPEVAAEGGGEEVTVDLWMLDDLVNQYQYQQLPRQVAY</sequence>
<gene>
    <name evidence="2" type="ORF">LITE_LOCUS37354</name>
</gene>
<evidence type="ECO:0000256" key="1">
    <source>
        <dbReference type="SAM" id="MobiDB-lite"/>
    </source>
</evidence>